<dbReference type="EMBL" id="CP017641">
    <property type="protein sequence ID" value="APZ90635.1"/>
    <property type="molecule type" value="Genomic_DNA"/>
</dbReference>
<evidence type="ECO:0000313" key="2">
    <source>
        <dbReference type="Proteomes" id="UP000187735"/>
    </source>
</evidence>
<gene>
    <name evidence="1" type="ORF">Fuma_00216</name>
</gene>
<keyword evidence="2" id="KW-1185">Reference proteome</keyword>
<sequence length="209" mass="22386">MTHTLSLNDVKAIVKTVTKHDTRMNLRISSESIFVQRAEDMEQGKNRYHFLVSKGGNGKILWFAGMALNWLSNAATGAAGIGTSGVEALASGGTTAVGKAASMHSLGGAFRAGVMRDAQAIHQKAGVKNMLVMLETHNALSACGCVDAIGENEWAMFVTTPSSVGYYDKYKRILYGQDPSLRHPYKGTYLPGHDQLTLDGAGPLKLQKA</sequence>
<dbReference type="RefSeq" id="WP_077022502.1">
    <property type="nucleotide sequence ID" value="NZ_CP017641.1"/>
</dbReference>
<reference evidence="1 2" key="1">
    <citation type="journal article" date="2016" name="Front. Microbiol.">
        <title>Fuerstia marisgermanicae gen. nov., sp. nov., an Unusual Member of the Phylum Planctomycetes from the German Wadden Sea.</title>
        <authorList>
            <person name="Kohn T."/>
            <person name="Heuer A."/>
            <person name="Jogler M."/>
            <person name="Vollmers J."/>
            <person name="Boedeker C."/>
            <person name="Bunk B."/>
            <person name="Rast P."/>
            <person name="Borchert D."/>
            <person name="Glockner I."/>
            <person name="Freese H.M."/>
            <person name="Klenk H.P."/>
            <person name="Overmann J."/>
            <person name="Kaster A.K."/>
            <person name="Rohde M."/>
            <person name="Wiegand S."/>
            <person name="Jogler C."/>
        </authorList>
    </citation>
    <scope>NUCLEOTIDE SEQUENCE [LARGE SCALE GENOMIC DNA]</scope>
    <source>
        <strain evidence="1 2">NH11</strain>
    </source>
</reference>
<dbReference type="AlphaFoldDB" id="A0A1P8W9A0"/>
<dbReference type="Proteomes" id="UP000187735">
    <property type="component" value="Chromosome"/>
</dbReference>
<proteinExistence type="predicted"/>
<dbReference type="KEGG" id="fmr:Fuma_00216"/>
<accession>A0A1P8W9A0</accession>
<protein>
    <submittedName>
        <fullName evidence="1">Uncharacterized protein</fullName>
    </submittedName>
</protein>
<organism evidence="1 2">
    <name type="scientific">Fuerstiella marisgermanici</name>
    <dbReference type="NCBI Taxonomy" id="1891926"/>
    <lineage>
        <taxon>Bacteria</taxon>
        <taxon>Pseudomonadati</taxon>
        <taxon>Planctomycetota</taxon>
        <taxon>Planctomycetia</taxon>
        <taxon>Planctomycetales</taxon>
        <taxon>Planctomycetaceae</taxon>
        <taxon>Fuerstiella</taxon>
    </lineage>
</organism>
<evidence type="ECO:0000313" key="1">
    <source>
        <dbReference type="EMBL" id="APZ90635.1"/>
    </source>
</evidence>
<name>A0A1P8W9A0_9PLAN</name>
<dbReference type="STRING" id="1891926.Fuma_00216"/>